<dbReference type="CDD" id="cd21123">
    <property type="entry name" value="SPASM_MftC-like"/>
    <property type="match status" value="1"/>
</dbReference>
<evidence type="ECO:0000256" key="2">
    <source>
        <dbReference type="ARBA" id="ARBA00022485"/>
    </source>
</evidence>
<name>A0A1S8KYJ4_9CLOT</name>
<protein>
    <submittedName>
        <fullName evidence="7">Mycofactocin radical SAM maturase MftC</fullName>
        <ecNumber evidence="7">2.-.-.-</ecNumber>
    </submittedName>
</protein>
<keyword evidence="3" id="KW-0949">S-adenosyl-L-methionine</keyword>
<dbReference type="PROSITE" id="PS51918">
    <property type="entry name" value="RADICAL_SAM"/>
    <property type="match status" value="1"/>
</dbReference>
<dbReference type="PIRSF" id="PIRSF037420">
    <property type="entry name" value="PQQ_syn_pqqE"/>
    <property type="match status" value="1"/>
</dbReference>
<dbReference type="EC" id="2.-.-.-" evidence="7"/>
<dbReference type="GO" id="GO:0016740">
    <property type="term" value="F:transferase activity"/>
    <property type="evidence" value="ECO:0007669"/>
    <property type="project" value="UniProtKB-KW"/>
</dbReference>
<dbReference type="Pfam" id="PF04055">
    <property type="entry name" value="Radical_SAM"/>
    <property type="match status" value="1"/>
</dbReference>
<keyword evidence="8" id="KW-1185">Reference proteome</keyword>
<dbReference type="NCBIfam" id="TIGR04085">
    <property type="entry name" value="rSAM_more_4Fe4S"/>
    <property type="match status" value="1"/>
</dbReference>
<dbReference type="NCBIfam" id="TIGR04055">
    <property type="entry name" value="rSAM_NirJ2"/>
    <property type="match status" value="1"/>
</dbReference>
<evidence type="ECO:0000313" key="7">
    <source>
        <dbReference type="EMBL" id="URZ12889.1"/>
    </source>
</evidence>
<dbReference type="InterPro" id="IPR017200">
    <property type="entry name" value="PqqE-like"/>
</dbReference>
<dbReference type="InterPro" id="IPR027633">
    <property type="entry name" value="rSAM_NirJ2"/>
</dbReference>
<dbReference type="PANTHER" id="PTHR11228:SF34">
    <property type="entry name" value="TUNGSTEN-CONTAINING ALDEHYDE FERREDOXIN OXIDOREDUCTASE COFACTOR MODIFYING PROTEIN"/>
    <property type="match status" value="1"/>
</dbReference>
<organism evidence="7 8">
    <name type="scientific">Clostridium felsineum</name>
    <dbReference type="NCBI Taxonomy" id="36839"/>
    <lineage>
        <taxon>Bacteria</taxon>
        <taxon>Bacillati</taxon>
        <taxon>Bacillota</taxon>
        <taxon>Clostridia</taxon>
        <taxon>Eubacteriales</taxon>
        <taxon>Clostridiaceae</taxon>
        <taxon>Clostridium</taxon>
    </lineage>
</organism>
<dbReference type="Pfam" id="PF13186">
    <property type="entry name" value="SPASM"/>
    <property type="match status" value="1"/>
</dbReference>
<dbReference type="Proteomes" id="UP000190951">
    <property type="component" value="Chromosome"/>
</dbReference>
<dbReference type="GO" id="GO:0051539">
    <property type="term" value="F:4 iron, 4 sulfur cluster binding"/>
    <property type="evidence" value="ECO:0007669"/>
    <property type="project" value="UniProtKB-KW"/>
</dbReference>
<evidence type="ECO:0000256" key="1">
    <source>
        <dbReference type="ARBA" id="ARBA00001966"/>
    </source>
</evidence>
<dbReference type="PANTHER" id="PTHR11228">
    <property type="entry name" value="RADICAL SAM DOMAIN PROTEIN"/>
    <property type="match status" value="1"/>
</dbReference>
<dbReference type="SUPFAM" id="SSF102114">
    <property type="entry name" value="Radical SAM enzymes"/>
    <property type="match status" value="1"/>
</dbReference>
<keyword evidence="2" id="KW-0004">4Fe-4S</keyword>
<dbReference type="SFLD" id="SFLDG01386">
    <property type="entry name" value="main_SPASM_domain-containing"/>
    <property type="match status" value="1"/>
</dbReference>
<keyword evidence="7" id="KW-0808">Transferase</keyword>
<sequence>MIVSWNTTNSCNMNCKHCYRDSGEKLEGELTTKEGKKLIDEIVKANFKMMIFSGGEPLIRKDIYELINYGVKSGLRCVLGSNGTLITSNAAEKLKKAGISTVAVSLDSIKAKKHDDFRGLKGAWESTIIGIENLKKAGIKFQINTTVMNWNKNEITNITDFAIGIGASSHHVFFMVPTGRGENIESEILNKVDYENSIKEVMLKGQEGRIEIKPTCAPQFVRIAEENEVQTRFKKGCLAGISYCIVSPIGNVQPCAYLNISVGNVREKAFYEIWEESLVLKKLRHKEYEGKCNVCEYKNNCGGCRARAAFYNDQNIMASDDFCLHYI</sequence>
<dbReference type="InterPro" id="IPR050377">
    <property type="entry name" value="Radical_SAM_PqqE_MftC-like"/>
</dbReference>
<dbReference type="Gene3D" id="3.20.20.70">
    <property type="entry name" value="Aldolase class I"/>
    <property type="match status" value="1"/>
</dbReference>
<dbReference type="CDD" id="cd01335">
    <property type="entry name" value="Radical_SAM"/>
    <property type="match status" value="1"/>
</dbReference>
<accession>A0A1S8KYJ4</accession>
<dbReference type="InterPro" id="IPR058240">
    <property type="entry name" value="rSAM_sf"/>
</dbReference>
<dbReference type="SFLD" id="SFLDG01067">
    <property type="entry name" value="SPASM/twitch_domain_containing"/>
    <property type="match status" value="1"/>
</dbReference>
<keyword evidence="5" id="KW-0408">Iron</keyword>
<dbReference type="GO" id="GO:0046872">
    <property type="term" value="F:metal ion binding"/>
    <property type="evidence" value="ECO:0007669"/>
    <property type="project" value="UniProtKB-KW"/>
</dbReference>
<gene>
    <name evidence="7" type="primary">mftC_1</name>
    <name evidence="7" type="ORF">CROST_036340</name>
</gene>
<keyword evidence="6" id="KW-0411">Iron-sulfur</keyword>
<evidence type="ECO:0000256" key="3">
    <source>
        <dbReference type="ARBA" id="ARBA00022691"/>
    </source>
</evidence>
<evidence type="ECO:0000256" key="5">
    <source>
        <dbReference type="ARBA" id="ARBA00023004"/>
    </source>
</evidence>
<evidence type="ECO:0000256" key="6">
    <source>
        <dbReference type="ARBA" id="ARBA00023014"/>
    </source>
</evidence>
<dbReference type="KEGG" id="crw:CROST_036340"/>
<dbReference type="InterPro" id="IPR007197">
    <property type="entry name" value="rSAM"/>
</dbReference>
<proteinExistence type="predicted"/>
<dbReference type="InterPro" id="IPR013785">
    <property type="entry name" value="Aldolase_TIM"/>
</dbReference>
<comment type="cofactor">
    <cofactor evidence="1">
        <name>[4Fe-4S] cluster</name>
        <dbReference type="ChEBI" id="CHEBI:49883"/>
    </cofactor>
</comment>
<evidence type="ECO:0000313" key="8">
    <source>
        <dbReference type="Proteomes" id="UP000190951"/>
    </source>
</evidence>
<keyword evidence="4" id="KW-0479">Metal-binding</keyword>
<evidence type="ECO:0000256" key="4">
    <source>
        <dbReference type="ARBA" id="ARBA00022723"/>
    </source>
</evidence>
<dbReference type="AlphaFoldDB" id="A0A1S8KYJ4"/>
<dbReference type="EMBL" id="CP096983">
    <property type="protein sequence ID" value="URZ12889.1"/>
    <property type="molecule type" value="Genomic_DNA"/>
</dbReference>
<dbReference type="SFLD" id="SFLDS00029">
    <property type="entry name" value="Radical_SAM"/>
    <property type="match status" value="1"/>
</dbReference>
<dbReference type="STRING" id="84029.CROST_38360"/>
<dbReference type="InterPro" id="IPR023885">
    <property type="entry name" value="4Fe4S-binding_SPASM_dom"/>
</dbReference>
<dbReference type="RefSeq" id="WP_077832230.1">
    <property type="nucleotide sequence ID" value="NZ_CP096983.1"/>
</dbReference>
<reference evidence="7 8" key="1">
    <citation type="submission" date="2022-04" db="EMBL/GenBank/DDBJ databases">
        <title>Genome sequence of C. roseum typestrain.</title>
        <authorList>
            <person name="Poehlein A."/>
            <person name="Schoch T."/>
            <person name="Duerre P."/>
            <person name="Daniel R."/>
        </authorList>
    </citation>
    <scope>NUCLEOTIDE SEQUENCE [LARGE SCALE GENOMIC DNA]</scope>
    <source>
        <strain evidence="7 8">DSM 7320</strain>
    </source>
</reference>